<keyword evidence="4" id="KW-1185">Reference proteome</keyword>
<evidence type="ECO:0000256" key="1">
    <source>
        <dbReference type="SAM" id="MobiDB-lite"/>
    </source>
</evidence>
<protein>
    <submittedName>
        <fullName evidence="3">Uncharacterized protein</fullName>
    </submittedName>
</protein>
<dbReference type="EMBL" id="CP026309">
    <property type="protein sequence ID" value="AUV81548.1"/>
    <property type="molecule type" value="Genomic_DNA"/>
</dbReference>
<organism evidence="3 4">
    <name type="scientific">Salinigranum rubrum</name>
    <dbReference type="NCBI Taxonomy" id="755307"/>
    <lineage>
        <taxon>Archaea</taxon>
        <taxon>Methanobacteriati</taxon>
        <taxon>Methanobacteriota</taxon>
        <taxon>Stenosarchaea group</taxon>
        <taxon>Halobacteria</taxon>
        <taxon>Halobacteriales</taxon>
        <taxon>Haloferacaceae</taxon>
        <taxon>Salinigranum</taxon>
    </lineage>
</organism>
<sequence>MAPDGTDDTVDRGGDVGAVDDESEGVDSDATEPSPFVWEADLDDANDGDERTEPTPSDGAWAADPSPRRTLDPDRYLFAGETARERVDVGCGWVVATSHRLLVFDPDSSGKRFVTVDRPNVVGVGMRGRGHTQVRSYALRAGLYAAVLLVGGLAARSLGVQSLFAASPDVGNTPGVGGLVSLLSLVGTLVGLLVDLLVFGGLALGLVAVGLGGWYLRGRQPTLVVERAGEDDIELGLPSHAVGRRAVEGLERALAEELAVGD</sequence>
<name>A0A2I8VHZ2_9EURY</name>
<evidence type="ECO:0000313" key="3">
    <source>
        <dbReference type="EMBL" id="AUV81548.1"/>
    </source>
</evidence>
<reference evidence="3 4" key="1">
    <citation type="submission" date="2018-01" db="EMBL/GenBank/DDBJ databases">
        <title>Complete genome sequence of Salinigranum rubrum GX10T, an extremely halophilic archaeon isolated from a marine solar saltern.</title>
        <authorList>
            <person name="Han S."/>
        </authorList>
    </citation>
    <scope>NUCLEOTIDE SEQUENCE [LARGE SCALE GENOMIC DNA]</scope>
    <source>
        <strain evidence="3 4">GX10</strain>
    </source>
</reference>
<dbReference type="GeneID" id="35591957"/>
<proteinExistence type="predicted"/>
<dbReference type="Proteomes" id="UP000236584">
    <property type="component" value="Chromosome"/>
</dbReference>
<keyword evidence="2" id="KW-0472">Membrane</keyword>
<dbReference type="KEGG" id="srub:C2R22_07665"/>
<dbReference type="OrthoDB" id="222505at2157"/>
<accession>A0A2I8VHZ2</accession>
<keyword evidence="2" id="KW-0812">Transmembrane</keyword>
<feature type="transmembrane region" description="Helical" evidence="2">
    <location>
        <begin position="178"/>
        <end position="211"/>
    </location>
</feature>
<keyword evidence="2" id="KW-1133">Transmembrane helix</keyword>
<dbReference type="AlphaFoldDB" id="A0A2I8VHZ2"/>
<feature type="region of interest" description="Disordered" evidence="1">
    <location>
        <begin position="1"/>
        <end position="68"/>
    </location>
</feature>
<feature type="transmembrane region" description="Helical" evidence="2">
    <location>
        <begin position="137"/>
        <end position="158"/>
    </location>
</feature>
<dbReference type="RefSeq" id="WP_103425236.1">
    <property type="nucleotide sequence ID" value="NZ_CP026309.1"/>
</dbReference>
<feature type="compositionally biased region" description="Acidic residues" evidence="1">
    <location>
        <begin position="18"/>
        <end position="30"/>
    </location>
</feature>
<evidence type="ECO:0000313" key="4">
    <source>
        <dbReference type="Proteomes" id="UP000236584"/>
    </source>
</evidence>
<evidence type="ECO:0000256" key="2">
    <source>
        <dbReference type="SAM" id="Phobius"/>
    </source>
</evidence>
<gene>
    <name evidence="3" type="ORF">C2R22_07665</name>
</gene>